<protein>
    <recommendedName>
        <fullName evidence="5">RING-type domain-containing protein</fullName>
    </recommendedName>
</protein>
<dbReference type="AlphaFoldDB" id="A0A9N9SNV1"/>
<accession>A0A9N9SNV1</accession>
<evidence type="ECO:0000313" key="7">
    <source>
        <dbReference type="Proteomes" id="UP001153737"/>
    </source>
</evidence>
<dbReference type="Gene3D" id="3.30.40.10">
    <property type="entry name" value="Zinc/RING finger domain, C3HC4 (zinc finger)"/>
    <property type="match status" value="2"/>
</dbReference>
<dbReference type="InterPro" id="IPR013083">
    <property type="entry name" value="Znf_RING/FYVE/PHD"/>
</dbReference>
<evidence type="ECO:0000256" key="1">
    <source>
        <dbReference type="ARBA" id="ARBA00022723"/>
    </source>
</evidence>
<dbReference type="PROSITE" id="PS50089">
    <property type="entry name" value="ZF_RING_2"/>
    <property type="match status" value="1"/>
</dbReference>
<dbReference type="SUPFAM" id="SSF57850">
    <property type="entry name" value="RING/U-box"/>
    <property type="match status" value="1"/>
</dbReference>
<dbReference type="EMBL" id="OU896713">
    <property type="protein sequence ID" value="CAG9824088.1"/>
    <property type="molecule type" value="Genomic_DNA"/>
</dbReference>
<evidence type="ECO:0000256" key="3">
    <source>
        <dbReference type="ARBA" id="ARBA00022833"/>
    </source>
</evidence>
<dbReference type="OrthoDB" id="6677380at2759"/>
<evidence type="ECO:0000256" key="2">
    <source>
        <dbReference type="ARBA" id="ARBA00022771"/>
    </source>
</evidence>
<keyword evidence="3" id="KW-0862">Zinc</keyword>
<proteinExistence type="predicted"/>
<organism evidence="6 7">
    <name type="scientific">Phaedon cochleariae</name>
    <name type="common">Mustard beetle</name>
    <dbReference type="NCBI Taxonomy" id="80249"/>
    <lineage>
        <taxon>Eukaryota</taxon>
        <taxon>Metazoa</taxon>
        <taxon>Ecdysozoa</taxon>
        <taxon>Arthropoda</taxon>
        <taxon>Hexapoda</taxon>
        <taxon>Insecta</taxon>
        <taxon>Pterygota</taxon>
        <taxon>Neoptera</taxon>
        <taxon>Endopterygota</taxon>
        <taxon>Coleoptera</taxon>
        <taxon>Polyphaga</taxon>
        <taxon>Cucujiformia</taxon>
        <taxon>Chrysomeloidea</taxon>
        <taxon>Chrysomelidae</taxon>
        <taxon>Chrysomelinae</taxon>
        <taxon>Chrysomelini</taxon>
        <taxon>Phaedon</taxon>
    </lineage>
</organism>
<dbReference type="GO" id="GO:0061630">
    <property type="term" value="F:ubiquitin protein ligase activity"/>
    <property type="evidence" value="ECO:0007669"/>
    <property type="project" value="TreeGrafter"/>
</dbReference>
<dbReference type="Pfam" id="PF21361">
    <property type="entry name" value="Sina_ZnF"/>
    <property type="match status" value="1"/>
</dbReference>
<gene>
    <name evidence="6" type="ORF">PHAECO_LOCUS10882</name>
</gene>
<keyword evidence="1" id="KW-0479">Metal-binding</keyword>
<dbReference type="PANTHER" id="PTHR45877:SF2">
    <property type="entry name" value="E3 UBIQUITIN-PROTEIN LIGASE SINA-RELATED"/>
    <property type="match status" value="1"/>
</dbReference>
<feature type="domain" description="RING-type" evidence="5">
    <location>
        <begin position="298"/>
        <end position="333"/>
    </location>
</feature>
<dbReference type="Pfam" id="PF21362">
    <property type="entry name" value="Sina_RING"/>
    <property type="match status" value="1"/>
</dbReference>
<keyword evidence="2 4" id="KW-0863">Zinc-finger</keyword>
<name>A0A9N9SNV1_PHACE</name>
<reference evidence="6" key="2">
    <citation type="submission" date="2022-10" db="EMBL/GenBank/DDBJ databases">
        <authorList>
            <consortium name="ENA_rothamsted_submissions"/>
            <consortium name="culmorum"/>
            <person name="King R."/>
        </authorList>
    </citation>
    <scope>NUCLEOTIDE SEQUENCE</scope>
</reference>
<dbReference type="GO" id="GO:0005737">
    <property type="term" value="C:cytoplasm"/>
    <property type="evidence" value="ECO:0007669"/>
    <property type="project" value="TreeGrafter"/>
</dbReference>
<dbReference type="GO" id="GO:0043161">
    <property type="term" value="P:proteasome-mediated ubiquitin-dependent protein catabolic process"/>
    <property type="evidence" value="ECO:0007669"/>
    <property type="project" value="TreeGrafter"/>
</dbReference>
<dbReference type="InterPro" id="IPR001841">
    <property type="entry name" value="Znf_RING"/>
</dbReference>
<evidence type="ECO:0000313" key="6">
    <source>
        <dbReference type="EMBL" id="CAG9824088.1"/>
    </source>
</evidence>
<dbReference type="PANTHER" id="PTHR45877">
    <property type="entry name" value="E3 UBIQUITIN-PROTEIN LIGASE SIAH2"/>
    <property type="match status" value="1"/>
</dbReference>
<dbReference type="InterPro" id="IPR049548">
    <property type="entry name" value="Sina-like_RING"/>
</dbReference>
<dbReference type="GO" id="GO:0031624">
    <property type="term" value="F:ubiquitin conjugating enzyme binding"/>
    <property type="evidence" value="ECO:0007669"/>
    <property type="project" value="TreeGrafter"/>
</dbReference>
<reference evidence="6" key="1">
    <citation type="submission" date="2022-01" db="EMBL/GenBank/DDBJ databases">
        <authorList>
            <person name="King R."/>
        </authorList>
    </citation>
    <scope>NUCLEOTIDE SEQUENCE</scope>
</reference>
<dbReference type="SUPFAM" id="SSF49599">
    <property type="entry name" value="TRAF domain-like"/>
    <property type="match status" value="1"/>
</dbReference>
<dbReference type="InterPro" id="IPR004162">
    <property type="entry name" value="SINA-like_animal"/>
</dbReference>
<evidence type="ECO:0000259" key="5">
    <source>
        <dbReference type="PROSITE" id="PS50089"/>
    </source>
</evidence>
<sequence length="385" mass="44552">MAELLELQNELLSMKCCLCEIVLSIPPIMVLSQDGTRLKCGRCKNRNDELSICRSVVFERMAKFISFPCIYNDCNEIIPWKDVESHEDACDKRTVKCPIYYQNCEENVRVLNLEEHLKRYHEDNIFYETRKYLTPTTSNMISFIMFKNYQFITAIKNSENSAEIYVASLKKINECFTYTLKLSSTCDDTFFAYENQPISKYDEVDHCLKCMLTECDLNDYPHTRVEDDVPVRICAKKVDLTAVKIHFGDIPDSEIRYSLSIIPTKEYEDNNRETSSDTATVGNIVDECLEKLKMQLQCPICMEYMISNIYNCDNGHVLCNNCRTRVIDCPTCRTNFEQSRNFPLENLADEIVFACIFSRNGCQITGKLTLLSQHEKECSCAQEDG</sequence>
<dbReference type="GO" id="GO:0008270">
    <property type="term" value="F:zinc ion binding"/>
    <property type="evidence" value="ECO:0007669"/>
    <property type="project" value="UniProtKB-KW"/>
</dbReference>
<dbReference type="Proteomes" id="UP001153737">
    <property type="component" value="Chromosome 7"/>
</dbReference>
<evidence type="ECO:0000256" key="4">
    <source>
        <dbReference type="PROSITE-ProRule" id="PRU00175"/>
    </source>
</evidence>
<keyword evidence="7" id="KW-1185">Reference proteome</keyword>